<sequence length="177" mass="20390">MLIHVSLKKERRRDMRTQECDCKKPTKMVKIIKAPIRAIYKALNLYVKCVINFSDAYNRPLQTAVDVTPNPQRLQRSFTTSRLPDNDQPIESALVRSISTGAVGGRDGEVRLTNFELYITQRQCQRLQLCASSKDEPRTYCSVLMGKIDEDRASSFRNDTIILRGKFYVKDEHSLFV</sequence>
<gene>
    <name evidence="1" type="ORF">QVD17_36011</name>
</gene>
<reference evidence="1" key="1">
    <citation type="journal article" date="2023" name="bioRxiv">
        <title>Improved chromosome-level genome assembly for marigold (Tagetes erecta).</title>
        <authorList>
            <person name="Jiang F."/>
            <person name="Yuan L."/>
            <person name="Wang S."/>
            <person name="Wang H."/>
            <person name="Xu D."/>
            <person name="Wang A."/>
            <person name="Fan W."/>
        </authorList>
    </citation>
    <scope>NUCLEOTIDE SEQUENCE</scope>
    <source>
        <strain evidence="1">WSJ</strain>
        <tissue evidence="1">Leaf</tissue>
    </source>
</reference>
<dbReference type="AlphaFoldDB" id="A0AAD8NBK7"/>
<accession>A0AAD8NBK7</accession>
<dbReference type="PANTHER" id="PTHR33526">
    <property type="entry name" value="OS07G0123800 PROTEIN"/>
    <property type="match status" value="1"/>
</dbReference>
<name>A0AAD8NBK7_TARER</name>
<proteinExistence type="predicted"/>
<protein>
    <submittedName>
        <fullName evidence="1">Uncharacterized protein</fullName>
    </submittedName>
</protein>
<keyword evidence="2" id="KW-1185">Reference proteome</keyword>
<dbReference type="Proteomes" id="UP001229421">
    <property type="component" value="Unassembled WGS sequence"/>
</dbReference>
<organism evidence="1 2">
    <name type="scientific">Tagetes erecta</name>
    <name type="common">African marigold</name>
    <dbReference type="NCBI Taxonomy" id="13708"/>
    <lineage>
        <taxon>Eukaryota</taxon>
        <taxon>Viridiplantae</taxon>
        <taxon>Streptophyta</taxon>
        <taxon>Embryophyta</taxon>
        <taxon>Tracheophyta</taxon>
        <taxon>Spermatophyta</taxon>
        <taxon>Magnoliopsida</taxon>
        <taxon>eudicotyledons</taxon>
        <taxon>Gunneridae</taxon>
        <taxon>Pentapetalae</taxon>
        <taxon>asterids</taxon>
        <taxon>campanulids</taxon>
        <taxon>Asterales</taxon>
        <taxon>Asteraceae</taxon>
        <taxon>Asteroideae</taxon>
        <taxon>Heliantheae alliance</taxon>
        <taxon>Tageteae</taxon>
        <taxon>Tagetes</taxon>
    </lineage>
</organism>
<dbReference type="PANTHER" id="PTHR33526:SF13">
    <property type="entry name" value="TYROSINE-PROTEIN PHOSPHATASE 3-LIKE"/>
    <property type="match status" value="1"/>
</dbReference>
<comment type="caution">
    <text evidence="1">The sequence shown here is derived from an EMBL/GenBank/DDBJ whole genome shotgun (WGS) entry which is preliminary data.</text>
</comment>
<evidence type="ECO:0000313" key="1">
    <source>
        <dbReference type="EMBL" id="KAK1409485.1"/>
    </source>
</evidence>
<evidence type="ECO:0000313" key="2">
    <source>
        <dbReference type="Proteomes" id="UP001229421"/>
    </source>
</evidence>
<dbReference type="EMBL" id="JAUHHV010000010">
    <property type="protein sequence ID" value="KAK1409485.1"/>
    <property type="molecule type" value="Genomic_DNA"/>
</dbReference>